<protein>
    <submittedName>
        <fullName evidence="1">Uncharacterized protein</fullName>
    </submittedName>
</protein>
<organism evidence="1 2">
    <name type="scientific">Vigna angularis var. angularis</name>
    <dbReference type="NCBI Taxonomy" id="157739"/>
    <lineage>
        <taxon>Eukaryota</taxon>
        <taxon>Viridiplantae</taxon>
        <taxon>Streptophyta</taxon>
        <taxon>Embryophyta</taxon>
        <taxon>Tracheophyta</taxon>
        <taxon>Spermatophyta</taxon>
        <taxon>Magnoliopsida</taxon>
        <taxon>eudicotyledons</taxon>
        <taxon>Gunneridae</taxon>
        <taxon>Pentapetalae</taxon>
        <taxon>rosids</taxon>
        <taxon>fabids</taxon>
        <taxon>Fabales</taxon>
        <taxon>Fabaceae</taxon>
        <taxon>Papilionoideae</taxon>
        <taxon>50 kb inversion clade</taxon>
        <taxon>NPAAA clade</taxon>
        <taxon>indigoferoid/millettioid clade</taxon>
        <taxon>Phaseoleae</taxon>
        <taxon>Vigna</taxon>
    </lineage>
</organism>
<gene>
    <name evidence="1" type="primary">Vigan.06G120300</name>
    <name evidence="1" type="ORF">VIGAN_06120300</name>
</gene>
<feature type="non-terminal residue" evidence="1">
    <location>
        <position position="1"/>
    </location>
</feature>
<sequence>CDEKFGPNHTCKNKQLHILLISDEDIKDLEGNQDIIPLPAKEGEDTTQTLQLSQCTMTGLTTKRIFEIMGNDWQ</sequence>
<dbReference type="Proteomes" id="UP000291084">
    <property type="component" value="Chromosome 6"/>
</dbReference>
<proteinExistence type="predicted"/>
<dbReference type="EMBL" id="AP015039">
    <property type="protein sequence ID" value="BAT90038.1"/>
    <property type="molecule type" value="Genomic_DNA"/>
</dbReference>
<evidence type="ECO:0000313" key="2">
    <source>
        <dbReference type="Proteomes" id="UP000291084"/>
    </source>
</evidence>
<keyword evidence="2" id="KW-1185">Reference proteome</keyword>
<evidence type="ECO:0000313" key="1">
    <source>
        <dbReference type="EMBL" id="BAT90038.1"/>
    </source>
</evidence>
<reference evidence="1 2" key="1">
    <citation type="journal article" date="2015" name="Sci. Rep.">
        <title>The power of single molecule real-time sequencing technology in the de novo assembly of a eukaryotic genome.</title>
        <authorList>
            <person name="Sakai H."/>
            <person name="Naito K."/>
            <person name="Ogiso-Tanaka E."/>
            <person name="Takahashi Y."/>
            <person name="Iseki K."/>
            <person name="Muto C."/>
            <person name="Satou K."/>
            <person name="Teruya K."/>
            <person name="Shiroma A."/>
            <person name="Shimoji M."/>
            <person name="Hirano T."/>
            <person name="Itoh T."/>
            <person name="Kaga A."/>
            <person name="Tomooka N."/>
        </authorList>
    </citation>
    <scope>NUCLEOTIDE SEQUENCE [LARGE SCALE GENOMIC DNA]</scope>
    <source>
        <strain evidence="2">cv. Shumari</strain>
    </source>
</reference>
<dbReference type="AlphaFoldDB" id="A0A0S3SAY5"/>
<name>A0A0S3SAY5_PHAAN</name>
<accession>A0A0S3SAY5</accession>